<reference evidence="1" key="2">
    <citation type="submission" date="2018-08" db="UniProtKB">
        <authorList>
            <consortium name="EnsemblPlants"/>
        </authorList>
    </citation>
    <scope>IDENTIFICATION</scope>
    <source>
        <strain evidence="1">Yugu1</strain>
    </source>
</reference>
<dbReference type="EnsemblPlants" id="KQK91119">
    <property type="protein sequence ID" value="KQK91119"/>
    <property type="gene ID" value="SETIT_039402mg"/>
</dbReference>
<sequence>MALSGNRGGVGVLATATYTFGVDVEDGVEVLSTPQESFIDMTFNSSDSARDYYNSYARHTRFSIRTDTSQIAGKEREFINLLHGCNITTTRASQIMGELYGSIAHCPYTEGDAKNLRVEYCAENKVKDMKATLDYFEELKNEDPDFYYNYTPDDEDRLENLSWVDGAARKAYKL</sequence>
<keyword evidence="2" id="KW-1185">Reference proteome</keyword>
<dbReference type="EMBL" id="AGNK02006009">
    <property type="status" value="NOT_ANNOTATED_CDS"/>
    <property type="molecule type" value="Genomic_DNA"/>
</dbReference>
<dbReference type="InParanoid" id="K4AKH9"/>
<evidence type="ECO:0000313" key="1">
    <source>
        <dbReference type="EnsemblPlants" id="KQK91119"/>
    </source>
</evidence>
<name>K4AKH9_SETIT</name>
<dbReference type="HOGENOM" id="CLU_1329336_0_0_1"/>
<evidence type="ECO:0000313" key="2">
    <source>
        <dbReference type="Proteomes" id="UP000004995"/>
    </source>
</evidence>
<organism evidence="1 2">
    <name type="scientific">Setaria italica</name>
    <name type="common">Foxtail millet</name>
    <name type="synonym">Panicum italicum</name>
    <dbReference type="NCBI Taxonomy" id="4555"/>
    <lineage>
        <taxon>Eukaryota</taxon>
        <taxon>Viridiplantae</taxon>
        <taxon>Streptophyta</taxon>
        <taxon>Embryophyta</taxon>
        <taxon>Tracheophyta</taxon>
        <taxon>Spermatophyta</taxon>
        <taxon>Magnoliopsida</taxon>
        <taxon>Liliopsida</taxon>
        <taxon>Poales</taxon>
        <taxon>Poaceae</taxon>
        <taxon>PACMAD clade</taxon>
        <taxon>Panicoideae</taxon>
        <taxon>Panicodae</taxon>
        <taxon>Paniceae</taxon>
        <taxon>Cenchrinae</taxon>
        <taxon>Setaria</taxon>
    </lineage>
</organism>
<dbReference type="PANTHER" id="PTHR47482:SF24">
    <property type="entry name" value="PROTEIN FAR1-RELATED SEQUENCE"/>
    <property type="match status" value="1"/>
</dbReference>
<dbReference type="Gramene" id="KQK91119">
    <property type="protein sequence ID" value="KQK91119"/>
    <property type="gene ID" value="SETIT_039402mg"/>
</dbReference>
<proteinExistence type="predicted"/>
<evidence type="ECO:0008006" key="3">
    <source>
        <dbReference type="Google" id="ProtNLM"/>
    </source>
</evidence>
<accession>K4AKH9</accession>
<reference evidence="2" key="1">
    <citation type="journal article" date="2012" name="Nat. Biotechnol.">
        <title>Reference genome sequence of the model plant Setaria.</title>
        <authorList>
            <person name="Bennetzen J.L."/>
            <person name="Schmutz J."/>
            <person name="Wang H."/>
            <person name="Percifield R."/>
            <person name="Hawkins J."/>
            <person name="Pontaroli A.C."/>
            <person name="Estep M."/>
            <person name="Feng L."/>
            <person name="Vaughn J.N."/>
            <person name="Grimwood J."/>
            <person name="Jenkins J."/>
            <person name="Barry K."/>
            <person name="Lindquist E."/>
            <person name="Hellsten U."/>
            <person name="Deshpande S."/>
            <person name="Wang X."/>
            <person name="Wu X."/>
            <person name="Mitros T."/>
            <person name="Triplett J."/>
            <person name="Yang X."/>
            <person name="Ye C.Y."/>
            <person name="Mauro-Herrera M."/>
            <person name="Wang L."/>
            <person name="Li P."/>
            <person name="Sharma M."/>
            <person name="Sharma R."/>
            <person name="Ronald P.C."/>
            <person name="Panaud O."/>
            <person name="Kellogg E.A."/>
            <person name="Brutnell T.P."/>
            <person name="Doust A.N."/>
            <person name="Tuskan G.A."/>
            <person name="Rokhsar D."/>
            <person name="Devos K.M."/>
        </authorList>
    </citation>
    <scope>NUCLEOTIDE SEQUENCE [LARGE SCALE GENOMIC DNA]</scope>
    <source>
        <strain evidence="2">cv. Yugu1</strain>
    </source>
</reference>
<protein>
    <recommendedName>
        <fullName evidence="3">Protein FAR1-RELATED SEQUENCE</fullName>
    </recommendedName>
</protein>
<dbReference type="AlphaFoldDB" id="K4AKH9"/>
<dbReference type="PANTHER" id="PTHR47482">
    <property type="entry name" value="OS11G0632001 PROTEIN"/>
    <property type="match status" value="1"/>
</dbReference>
<dbReference type="Proteomes" id="UP000004995">
    <property type="component" value="Unassembled WGS sequence"/>
</dbReference>